<dbReference type="PANTHER" id="PTHR43133">
    <property type="entry name" value="RNA POLYMERASE ECF-TYPE SIGMA FACTO"/>
    <property type="match status" value="1"/>
</dbReference>
<keyword evidence="2" id="KW-0805">Transcription regulation</keyword>
<dbReference type="CDD" id="cd06171">
    <property type="entry name" value="Sigma70_r4"/>
    <property type="match status" value="1"/>
</dbReference>
<dbReference type="Gene3D" id="1.10.1740.10">
    <property type="match status" value="1"/>
</dbReference>
<keyword evidence="8" id="KW-1185">Reference proteome</keyword>
<reference evidence="7 8" key="1">
    <citation type="submission" date="2023-03" db="EMBL/GenBank/DDBJ databases">
        <title>Bacillus Genome Sequencing.</title>
        <authorList>
            <person name="Dunlap C."/>
        </authorList>
    </citation>
    <scope>NUCLEOTIDE SEQUENCE [LARGE SCALE GENOMIC DNA]</scope>
    <source>
        <strain evidence="7 8">BD-525</strain>
    </source>
</reference>
<evidence type="ECO:0000256" key="4">
    <source>
        <dbReference type="ARBA" id="ARBA00023163"/>
    </source>
</evidence>
<dbReference type="RefSeq" id="WP_326090905.1">
    <property type="nucleotide sequence ID" value="NZ_JARLKZ010000021.1"/>
</dbReference>
<gene>
    <name evidence="7" type="ORF">P4H66_25525</name>
</gene>
<sequence>MDGLADLMIADDPYDALRDLMRCYSQDVWNFAFFITRNREAADDISQEVFLKAYEHWRGFERRSSPKTWLLAMARNLSRNWLKSHSVRKVVLMEQISPRSMVSSAETEYLDQLQTQSIWHHVLQLPPKYREVLLLDAHYGMGYSDIAELLGIAQGTVKSRIHRARKRMEKAMKGGLHDEQ</sequence>
<keyword evidence="3" id="KW-0731">Sigma factor</keyword>
<comment type="similarity">
    <text evidence="1">Belongs to the sigma-70 factor family. ECF subfamily.</text>
</comment>
<dbReference type="InterPro" id="IPR014284">
    <property type="entry name" value="RNA_pol_sigma-70_dom"/>
</dbReference>
<evidence type="ECO:0000259" key="6">
    <source>
        <dbReference type="Pfam" id="PF08281"/>
    </source>
</evidence>
<protein>
    <submittedName>
        <fullName evidence="7">RNA polymerase sigma factor</fullName>
    </submittedName>
</protein>
<dbReference type="Proteomes" id="UP001344632">
    <property type="component" value="Unassembled WGS sequence"/>
</dbReference>
<comment type="caution">
    <text evidence="7">The sequence shown here is derived from an EMBL/GenBank/DDBJ whole genome shotgun (WGS) entry which is preliminary data.</text>
</comment>
<dbReference type="Pfam" id="PF08281">
    <property type="entry name" value="Sigma70_r4_2"/>
    <property type="match status" value="1"/>
</dbReference>
<evidence type="ECO:0000256" key="2">
    <source>
        <dbReference type="ARBA" id="ARBA00023015"/>
    </source>
</evidence>
<dbReference type="InterPro" id="IPR036388">
    <property type="entry name" value="WH-like_DNA-bd_sf"/>
</dbReference>
<dbReference type="InterPro" id="IPR013325">
    <property type="entry name" value="RNA_pol_sigma_r2"/>
</dbReference>
<dbReference type="InterPro" id="IPR039425">
    <property type="entry name" value="RNA_pol_sigma-70-like"/>
</dbReference>
<dbReference type="InterPro" id="IPR013249">
    <property type="entry name" value="RNA_pol_sigma70_r4_t2"/>
</dbReference>
<name>A0ABU6GUW8_9BACL</name>
<evidence type="ECO:0000259" key="5">
    <source>
        <dbReference type="Pfam" id="PF04542"/>
    </source>
</evidence>
<dbReference type="SUPFAM" id="SSF88946">
    <property type="entry name" value="Sigma2 domain of RNA polymerase sigma factors"/>
    <property type="match status" value="1"/>
</dbReference>
<dbReference type="SUPFAM" id="SSF88659">
    <property type="entry name" value="Sigma3 and sigma4 domains of RNA polymerase sigma factors"/>
    <property type="match status" value="1"/>
</dbReference>
<dbReference type="Pfam" id="PF04542">
    <property type="entry name" value="Sigma70_r2"/>
    <property type="match status" value="1"/>
</dbReference>
<evidence type="ECO:0000256" key="1">
    <source>
        <dbReference type="ARBA" id="ARBA00010641"/>
    </source>
</evidence>
<feature type="domain" description="RNA polymerase sigma-70 region 2" evidence="5">
    <location>
        <begin position="20"/>
        <end position="86"/>
    </location>
</feature>
<dbReference type="InterPro" id="IPR007627">
    <property type="entry name" value="RNA_pol_sigma70_r2"/>
</dbReference>
<dbReference type="PANTHER" id="PTHR43133:SF46">
    <property type="entry name" value="RNA POLYMERASE SIGMA-70 FACTOR ECF SUBFAMILY"/>
    <property type="match status" value="1"/>
</dbReference>
<proteinExistence type="inferred from homology"/>
<dbReference type="Gene3D" id="1.10.10.10">
    <property type="entry name" value="Winged helix-like DNA-binding domain superfamily/Winged helix DNA-binding domain"/>
    <property type="match status" value="1"/>
</dbReference>
<keyword evidence="4" id="KW-0804">Transcription</keyword>
<feature type="domain" description="RNA polymerase sigma factor 70 region 4 type 2" evidence="6">
    <location>
        <begin position="122"/>
        <end position="168"/>
    </location>
</feature>
<evidence type="ECO:0000256" key="3">
    <source>
        <dbReference type="ARBA" id="ARBA00023082"/>
    </source>
</evidence>
<dbReference type="EMBL" id="JARLKZ010000021">
    <property type="protein sequence ID" value="MEC0243178.1"/>
    <property type="molecule type" value="Genomic_DNA"/>
</dbReference>
<evidence type="ECO:0000313" key="7">
    <source>
        <dbReference type="EMBL" id="MEC0243178.1"/>
    </source>
</evidence>
<accession>A0ABU6GUW8</accession>
<organism evidence="7 8">
    <name type="scientific">Paenibacillus dokdonensis</name>
    <dbReference type="NCBI Taxonomy" id="2567944"/>
    <lineage>
        <taxon>Bacteria</taxon>
        <taxon>Bacillati</taxon>
        <taxon>Bacillota</taxon>
        <taxon>Bacilli</taxon>
        <taxon>Bacillales</taxon>
        <taxon>Paenibacillaceae</taxon>
        <taxon>Paenibacillus</taxon>
    </lineage>
</organism>
<dbReference type="NCBIfam" id="TIGR02937">
    <property type="entry name" value="sigma70-ECF"/>
    <property type="match status" value="1"/>
</dbReference>
<dbReference type="InterPro" id="IPR013324">
    <property type="entry name" value="RNA_pol_sigma_r3/r4-like"/>
</dbReference>
<evidence type="ECO:0000313" key="8">
    <source>
        <dbReference type="Proteomes" id="UP001344632"/>
    </source>
</evidence>